<feature type="transmembrane region" description="Helical" evidence="1">
    <location>
        <begin position="37"/>
        <end position="57"/>
    </location>
</feature>
<gene>
    <name evidence="2" type="ORF">M5X09_00635</name>
</gene>
<reference evidence="2 3" key="1">
    <citation type="submission" date="2022-05" db="EMBL/GenBank/DDBJ databases">
        <title>Genome Sequencing of Bee-Associated Microbes.</title>
        <authorList>
            <person name="Dunlap C."/>
        </authorList>
    </citation>
    <scope>NUCLEOTIDE SEQUENCE [LARGE SCALE GENOMIC DNA]</scope>
    <source>
        <strain evidence="2 3">NRRL NRS-1438</strain>
    </source>
</reference>
<keyword evidence="1" id="KW-0812">Transmembrane</keyword>
<comment type="caution">
    <text evidence="2">The sequence shown here is derived from an EMBL/GenBank/DDBJ whole genome shotgun (WGS) entry which is preliminary data.</text>
</comment>
<evidence type="ECO:0000313" key="2">
    <source>
        <dbReference type="EMBL" id="MCY9518174.1"/>
    </source>
</evidence>
<keyword evidence="3" id="KW-1185">Reference proteome</keyword>
<evidence type="ECO:0000256" key="1">
    <source>
        <dbReference type="SAM" id="Phobius"/>
    </source>
</evidence>
<proteinExistence type="predicted"/>
<keyword evidence="1" id="KW-1133">Transmembrane helix</keyword>
<dbReference type="EMBL" id="JAMDLW010000001">
    <property type="protein sequence ID" value="MCY9518174.1"/>
    <property type="molecule type" value="Genomic_DNA"/>
</dbReference>
<dbReference type="RefSeq" id="WP_087432664.1">
    <property type="nucleotide sequence ID" value="NZ_JAMDLV010000009.1"/>
</dbReference>
<accession>A0ABT4DLF1</accession>
<dbReference type="Proteomes" id="UP001207626">
    <property type="component" value="Unassembled WGS sequence"/>
</dbReference>
<evidence type="ECO:0000313" key="3">
    <source>
        <dbReference type="Proteomes" id="UP001207626"/>
    </source>
</evidence>
<protein>
    <submittedName>
        <fullName evidence="2">Uncharacterized protein</fullName>
    </submittedName>
</protein>
<keyword evidence="1" id="KW-0472">Membrane</keyword>
<organism evidence="2 3">
    <name type="scientific">Paenibacillus apiarius</name>
    <dbReference type="NCBI Taxonomy" id="46240"/>
    <lineage>
        <taxon>Bacteria</taxon>
        <taxon>Bacillati</taxon>
        <taxon>Bacillota</taxon>
        <taxon>Bacilli</taxon>
        <taxon>Bacillales</taxon>
        <taxon>Paenibacillaceae</taxon>
        <taxon>Paenibacillus</taxon>
    </lineage>
</organism>
<sequence length="131" mass="14100">MAQGEEKTVEWLTQYTGMNVIIQEGNIKFSPEFLPSFSIPGCIGAIGLALISAGLPFTKILKVKKALDALGGTAKFVKAFYDSYKLYKSYGHSTTAAVKKAINSIGGSLKADLKDALLDFFNINNIIANCT</sequence>
<name>A0ABT4DLF1_9BACL</name>